<keyword evidence="3" id="KW-1185">Reference proteome</keyword>
<feature type="compositionally biased region" description="Gly residues" evidence="1">
    <location>
        <begin position="16"/>
        <end position="25"/>
    </location>
</feature>
<dbReference type="AlphaFoldDB" id="A0A4Q4YZU8"/>
<dbReference type="RefSeq" id="WP_134721136.1">
    <property type="nucleotide sequence ID" value="NZ_SDKM01000090.1"/>
</dbReference>
<feature type="compositionally biased region" description="Low complexity" evidence="1">
    <location>
        <begin position="26"/>
        <end position="47"/>
    </location>
</feature>
<evidence type="ECO:0000313" key="2">
    <source>
        <dbReference type="EMBL" id="RYP80783.1"/>
    </source>
</evidence>
<proteinExistence type="predicted"/>
<organism evidence="2 3">
    <name type="scientific">Nocardioides guangzhouensis</name>
    <dbReference type="NCBI Taxonomy" id="2497878"/>
    <lineage>
        <taxon>Bacteria</taxon>
        <taxon>Bacillati</taxon>
        <taxon>Actinomycetota</taxon>
        <taxon>Actinomycetes</taxon>
        <taxon>Propionibacteriales</taxon>
        <taxon>Nocardioidaceae</taxon>
        <taxon>Nocardioides</taxon>
    </lineage>
</organism>
<dbReference type="EMBL" id="SDKM01000090">
    <property type="protein sequence ID" value="RYP80783.1"/>
    <property type="molecule type" value="Genomic_DNA"/>
</dbReference>
<accession>A0A4Q4YZU8</accession>
<feature type="region of interest" description="Disordered" evidence="1">
    <location>
        <begin position="12"/>
        <end position="74"/>
    </location>
</feature>
<comment type="caution">
    <text evidence="2">The sequence shown here is derived from an EMBL/GenBank/DDBJ whole genome shotgun (WGS) entry which is preliminary data.</text>
</comment>
<protein>
    <submittedName>
        <fullName evidence="2">Uncharacterized protein</fullName>
    </submittedName>
</protein>
<name>A0A4Q4YZU8_9ACTN</name>
<sequence>MAGATLLLPLTLTACGGDGGDGNDGSGASSRSPGAATTPASTPSEPGLPQGNDPVDLDPADFTTGSDNPYFPLEPRRQWTYQETDETGARVKVVVTVTTQTRKIANGVVARVVRDTVTEDGELIEDTLDWYAQDGEGNVWYLGEQTAEFENGELATREGSFEAGVDGALPGVIMPAEPEVGLSYRQEYYEGEAEDNGAVLALGQHADVAHGHFDDLLLTADTITIEPDVLEYKLYAPGVGLVLAAAAKSWSPRGRSTRPRRGPRAPLRSVRHIHERVCDLALELLAVPARSGLWP</sequence>
<evidence type="ECO:0000313" key="3">
    <source>
        <dbReference type="Proteomes" id="UP000295198"/>
    </source>
</evidence>
<dbReference type="OrthoDB" id="9151379at2"/>
<reference evidence="2 3" key="1">
    <citation type="submission" date="2019-01" db="EMBL/GenBank/DDBJ databases">
        <title>Nocardioides guangzhouensis sp. nov., an actinobacterium isolated from soil.</title>
        <authorList>
            <person name="Fu Y."/>
            <person name="Cai Y."/>
            <person name="Lin Z."/>
            <person name="Chen P."/>
        </authorList>
    </citation>
    <scope>NUCLEOTIDE SEQUENCE [LARGE SCALE GENOMIC DNA]</scope>
    <source>
        <strain evidence="2 3">130</strain>
    </source>
</reference>
<evidence type="ECO:0000256" key="1">
    <source>
        <dbReference type="SAM" id="MobiDB-lite"/>
    </source>
</evidence>
<gene>
    <name evidence="2" type="ORF">EKO23_24395</name>
</gene>
<dbReference type="Proteomes" id="UP000295198">
    <property type="component" value="Unassembled WGS sequence"/>
</dbReference>